<evidence type="ECO:0000313" key="1">
    <source>
        <dbReference type="EMBL" id="RPB04298.1"/>
    </source>
</evidence>
<dbReference type="Proteomes" id="UP000276215">
    <property type="component" value="Unassembled WGS sequence"/>
</dbReference>
<dbReference type="OrthoDB" id="2017974at2759"/>
<dbReference type="EMBL" id="ML120359">
    <property type="protein sequence ID" value="RPB04298.1"/>
    <property type="molecule type" value="Genomic_DNA"/>
</dbReference>
<dbReference type="Gene3D" id="3.40.50.1010">
    <property type="entry name" value="5'-nuclease"/>
    <property type="match status" value="1"/>
</dbReference>
<dbReference type="STRING" id="1336337.A0A3N4K446"/>
<organism evidence="1 2">
    <name type="scientific">Choiromyces venosus 120613-1</name>
    <dbReference type="NCBI Taxonomy" id="1336337"/>
    <lineage>
        <taxon>Eukaryota</taxon>
        <taxon>Fungi</taxon>
        <taxon>Dikarya</taxon>
        <taxon>Ascomycota</taxon>
        <taxon>Pezizomycotina</taxon>
        <taxon>Pezizomycetes</taxon>
        <taxon>Pezizales</taxon>
        <taxon>Tuberaceae</taxon>
        <taxon>Choiromyces</taxon>
    </lineage>
</organism>
<dbReference type="AlphaFoldDB" id="A0A3N4K446"/>
<gene>
    <name evidence="1" type="ORF">L873DRAFT_1786525</name>
</gene>
<reference evidence="1 2" key="1">
    <citation type="journal article" date="2018" name="Nat. Ecol. Evol.">
        <title>Pezizomycetes genomes reveal the molecular basis of ectomycorrhizal truffle lifestyle.</title>
        <authorList>
            <person name="Murat C."/>
            <person name="Payen T."/>
            <person name="Noel B."/>
            <person name="Kuo A."/>
            <person name="Morin E."/>
            <person name="Chen J."/>
            <person name="Kohler A."/>
            <person name="Krizsan K."/>
            <person name="Balestrini R."/>
            <person name="Da Silva C."/>
            <person name="Montanini B."/>
            <person name="Hainaut M."/>
            <person name="Levati E."/>
            <person name="Barry K.W."/>
            <person name="Belfiori B."/>
            <person name="Cichocki N."/>
            <person name="Clum A."/>
            <person name="Dockter R.B."/>
            <person name="Fauchery L."/>
            <person name="Guy J."/>
            <person name="Iotti M."/>
            <person name="Le Tacon F."/>
            <person name="Lindquist E.A."/>
            <person name="Lipzen A."/>
            <person name="Malagnac F."/>
            <person name="Mello A."/>
            <person name="Molinier V."/>
            <person name="Miyauchi S."/>
            <person name="Poulain J."/>
            <person name="Riccioni C."/>
            <person name="Rubini A."/>
            <person name="Sitrit Y."/>
            <person name="Splivallo R."/>
            <person name="Traeger S."/>
            <person name="Wang M."/>
            <person name="Zifcakova L."/>
            <person name="Wipf D."/>
            <person name="Zambonelli A."/>
            <person name="Paolocci F."/>
            <person name="Nowrousian M."/>
            <person name="Ottonello S."/>
            <person name="Baldrian P."/>
            <person name="Spatafora J.W."/>
            <person name="Henrissat B."/>
            <person name="Nagy L.G."/>
            <person name="Aury J.M."/>
            <person name="Wincker P."/>
            <person name="Grigoriev I.V."/>
            <person name="Bonfante P."/>
            <person name="Martin F.M."/>
        </authorList>
    </citation>
    <scope>NUCLEOTIDE SEQUENCE [LARGE SCALE GENOMIC DNA]</scope>
    <source>
        <strain evidence="1 2">120613-1</strain>
    </source>
</reference>
<evidence type="ECO:0000313" key="2">
    <source>
        <dbReference type="Proteomes" id="UP000276215"/>
    </source>
</evidence>
<proteinExistence type="predicted"/>
<keyword evidence="2" id="KW-1185">Reference proteome</keyword>
<protein>
    <submittedName>
        <fullName evidence="1">Uncharacterized protein</fullName>
    </submittedName>
</protein>
<name>A0A3N4K446_9PEZI</name>
<accession>A0A3N4K446</accession>
<sequence>MAIHEALTDNRDVKIFTAKGCNVTNMGFYKEQFDDGGQYKIDDIIIETTKLWGEAWRQAMPRDYGDCEVAVLITEDCNMRVKANAQVVTTIQHQISRRSSP</sequence>